<keyword evidence="3" id="KW-1185">Reference proteome</keyword>
<gene>
    <name evidence="2" type="ORF">GUJ93_ZPchr0009g618</name>
</gene>
<evidence type="ECO:0000256" key="1">
    <source>
        <dbReference type="SAM" id="MobiDB-lite"/>
    </source>
</evidence>
<evidence type="ECO:0000313" key="3">
    <source>
        <dbReference type="Proteomes" id="UP000729402"/>
    </source>
</evidence>
<dbReference type="EMBL" id="JAAALK010000289">
    <property type="protein sequence ID" value="KAG8049246.1"/>
    <property type="molecule type" value="Genomic_DNA"/>
</dbReference>
<dbReference type="AlphaFoldDB" id="A0A8J5V6H3"/>
<comment type="caution">
    <text evidence="2">The sequence shown here is derived from an EMBL/GenBank/DDBJ whole genome shotgun (WGS) entry which is preliminary data.</text>
</comment>
<evidence type="ECO:0000313" key="2">
    <source>
        <dbReference type="EMBL" id="KAG8049246.1"/>
    </source>
</evidence>
<dbReference type="Proteomes" id="UP000729402">
    <property type="component" value="Unassembled WGS sequence"/>
</dbReference>
<sequence length="87" mass="9436">MCPGPPHATRGRTSGVRHPSPQSDGPDSRASAKFLSSSSAPDRVRAGSPRRRRNPSSPPFPPVVFRTRFALNSNSINTLKHIESWGC</sequence>
<accession>A0A8J5V6H3</accession>
<organism evidence="2 3">
    <name type="scientific">Zizania palustris</name>
    <name type="common">Northern wild rice</name>
    <dbReference type="NCBI Taxonomy" id="103762"/>
    <lineage>
        <taxon>Eukaryota</taxon>
        <taxon>Viridiplantae</taxon>
        <taxon>Streptophyta</taxon>
        <taxon>Embryophyta</taxon>
        <taxon>Tracheophyta</taxon>
        <taxon>Spermatophyta</taxon>
        <taxon>Magnoliopsida</taxon>
        <taxon>Liliopsida</taxon>
        <taxon>Poales</taxon>
        <taxon>Poaceae</taxon>
        <taxon>BOP clade</taxon>
        <taxon>Oryzoideae</taxon>
        <taxon>Oryzeae</taxon>
        <taxon>Zizaniinae</taxon>
        <taxon>Zizania</taxon>
    </lineage>
</organism>
<feature type="compositionally biased region" description="Low complexity" evidence="1">
    <location>
        <begin position="28"/>
        <end position="41"/>
    </location>
</feature>
<proteinExistence type="predicted"/>
<reference evidence="2" key="1">
    <citation type="journal article" date="2021" name="bioRxiv">
        <title>Whole Genome Assembly and Annotation of Northern Wild Rice, Zizania palustris L., Supports a Whole Genome Duplication in the Zizania Genus.</title>
        <authorList>
            <person name="Haas M."/>
            <person name="Kono T."/>
            <person name="Macchietto M."/>
            <person name="Millas R."/>
            <person name="McGilp L."/>
            <person name="Shao M."/>
            <person name="Duquette J."/>
            <person name="Hirsch C.N."/>
            <person name="Kimball J."/>
        </authorList>
    </citation>
    <scope>NUCLEOTIDE SEQUENCE</scope>
    <source>
        <tissue evidence="2">Fresh leaf tissue</tissue>
    </source>
</reference>
<reference evidence="2" key="2">
    <citation type="submission" date="2021-02" db="EMBL/GenBank/DDBJ databases">
        <authorList>
            <person name="Kimball J.A."/>
            <person name="Haas M.W."/>
            <person name="Macchietto M."/>
            <person name="Kono T."/>
            <person name="Duquette J."/>
            <person name="Shao M."/>
        </authorList>
    </citation>
    <scope>NUCLEOTIDE SEQUENCE</scope>
    <source>
        <tissue evidence="2">Fresh leaf tissue</tissue>
    </source>
</reference>
<protein>
    <submittedName>
        <fullName evidence="2">Uncharacterized protein</fullName>
    </submittedName>
</protein>
<feature type="region of interest" description="Disordered" evidence="1">
    <location>
        <begin position="1"/>
        <end position="64"/>
    </location>
</feature>
<name>A0A8J5V6H3_ZIZPA</name>